<dbReference type="EMBL" id="FTNU01000023">
    <property type="protein sequence ID" value="SIS07750.1"/>
    <property type="molecule type" value="Genomic_DNA"/>
</dbReference>
<evidence type="ECO:0000313" key="1">
    <source>
        <dbReference type="EMBL" id="SIS07750.1"/>
    </source>
</evidence>
<keyword evidence="2" id="KW-1185">Reference proteome</keyword>
<accession>A0A1N7G573</accession>
<dbReference type="RefSeq" id="WP_076556135.1">
    <property type="nucleotide sequence ID" value="NZ_FTNU01000023.1"/>
</dbReference>
<evidence type="ECO:0000313" key="2">
    <source>
        <dbReference type="Proteomes" id="UP000187495"/>
    </source>
</evidence>
<organism evidence="1 2">
    <name type="scientific">Moraxella cuniculi DSM 21768</name>
    <dbReference type="NCBI Taxonomy" id="1122245"/>
    <lineage>
        <taxon>Bacteria</taxon>
        <taxon>Pseudomonadati</taxon>
        <taxon>Pseudomonadota</taxon>
        <taxon>Gammaproteobacteria</taxon>
        <taxon>Moraxellales</taxon>
        <taxon>Moraxellaceae</taxon>
        <taxon>Moraxella</taxon>
    </lineage>
</organism>
<dbReference type="Proteomes" id="UP000187495">
    <property type="component" value="Unassembled WGS sequence"/>
</dbReference>
<dbReference type="STRING" id="34061.B0189_09580"/>
<sequence length="69" mass="8069">MTNPVKLAKSLIGKHRISKREVEDKVNNIRLVDEILRKHGYRKVFASTSAIFKGWAISERFTDHNEYLL</sequence>
<dbReference type="AlphaFoldDB" id="A0A1N7G573"/>
<proteinExistence type="predicted"/>
<protein>
    <submittedName>
        <fullName evidence="1">Uncharacterized protein</fullName>
    </submittedName>
</protein>
<name>A0A1N7G573_9GAMM</name>
<reference evidence="2" key="1">
    <citation type="submission" date="2017-01" db="EMBL/GenBank/DDBJ databases">
        <authorList>
            <person name="Varghese N."/>
            <person name="Submissions S."/>
        </authorList>
    </citation>
    <scope>NUCLEOTIDE SEQUENCE [LARGE SCALE GENOMIC DNA]</scope>
    <source>
        <strain evidence="2">DSM 21768</strain>
    </source>
</reference>
<gene>
    <name evidence="1" type="ORF">SAMN02745664_12344</name>
</gene>